<comment type="subunit">
    <text evidence="11">Component of the lipopolysaccharide transport and assembly complex. The LptBFG transporter is composed of two ATP-binding proteins (LptB) and two transmembrane proteins (LptF and LptG).</text>
</comment>
<dbReference type="PANTHER" id="PTHR33529:SF7">
    <property type="entry name" value="LIPOPOLYSACCHARIDE EXPORT SYSTEM PERMEASE PROTEIN LPTF"/>
    <property type="match status" value="1"/>
</dbReference>
<dbReference type="InterPro" id="IPR030922">
    <property type="entry name" value="LptF"/>
</dbReference>
<evidence type="ECO:0000313" key="13">
    <source>
        <dbReference type="EMBL" id="AJA45000.1"/>
    </source>
</evidence>
<evidence type="ECO:0000313" key="14">
    <source>
        <dbReference type="EMBL" id="PXY95261.1"/>
    </source>
</evidence>
<organism evidence="13 15">
    <name type="scientific">Frischella perrara</name>
    <dbReference type="NCBI Taxonomy" id="1267021"/>
    <lineage>
        <taxon>Bacteria</taxon>
        <taxon>Pseudomonadati</taxon>
        <taxon>Pseudomonadota</taxon>
        <taxon>Gammaproteobacteria</taxon>
        <taxon>Orbales</taxon>
        <taxon>Orbaceae</taxon>
        <taxon>Frischella</taxon>
    </lineage>
</organism>
<feature type="transmembrane region" description="Helical" evidence="12">
    <location>
        <begin position="12"/>
        <end position="32"/>
    </location>
</feature>
<evidence type="ECO:0000256" key="4">
    <source>
        <dbReference type="ARBA" id="ARBA00014213"/>
    </source>
</evidence>
<dbReference type="PANTHER" id="PTHR33529">
    <property type="entry name" value="SLR0882 PROTEIN-RELATED"/>
    <property type="match status" value="1"/>
</dbReference>
<reference evidence="14 16" key="2">
    <citation type="submission" date="2018-05" db="EMBL/GenBank/DDBJ databases">
        <title>Reference genomes for bee gut microbiota database.</title>
        <authorList>
            <person name="Ellegaard K.M."/>
        </authorList>
    </citation>
    <scope>NUCLEOTIDE SEQUENCE [LARGE SCALE GENOMIC DNA]</scope>
    <source>
        <strain evidence="14 16">ESL0167</strain>
    </source>
</reference>
<dbReference type="STRING" id="1267021.FPB0191_01176"/>
<evidence type="ECO:0000256" key="1">
    <source>
        <dbReference type="ARBA" id="ARBA00002265"/>
    </source>
</evidence>
<keyword evidence="6" id="KW-1003">Cell membrane</keyword>
<accession>A0A0A7S0A5</accession>
<dbReference type="GO" id="GO:0015920">
    <property type="term" value="P:lipopolysaccharide transport"/>
    <property type="evidence" value="ECO:0007669"/>
    <property type="project" value="TreeGrafter"/>
</dbReference>
<keyword evidence="15" id="KW-1185">Reference proteome</keyword>
<evidence type="ECO:0000313" key="16">
    <source>
        <dbReference type="Proteomes" id="UP000247838"/>
    </source>
</evidence>
<evidence type="ECO:0000256" key="5">
    <source>
        <dbReference type="ARBA" id="ARBA00022448"/>
    </source>
</evidence>
<evidence type="ECO:0000256" key="12">
    <source>
        <dbReference type="SAM" id="Phobius"/>
    </source>
</evidence>
<evidence type="ECO:0000256" key="10">
    <source>
        <dbReference type="ARBA" id="ARBA00023136"/>
    </source>
</evidence>
<dbReference type="Proteomes" id="UP000247838">
    <property type="component" value="Unassembled WGS sequence"/>
</dbReference>
<keyword evidence="9 12" id="KW-1133">Transmembrane helix</keyword>
<dbReference type="Pfam" id="PF03739">
    <property type="entry name" value="LptF_LptG"/>
    <property type="match status" value="1"/>
</dbReference>
<dbReference type="NCBIfam" id="TIGR04407">
    <property type="entry name" value="LptF_YjgP"/>
    <property type="match status" value="1"/>
</dbReference>
<dbReference type="InterPro" id="IPR005495">
    <property type="entry name" value="LptG/LptF_permease"/>
</dbReference>
<dbReference type="GO" id="GO:0055085">
    <property type="term" value="P:transmembrane transport"/>
    <property type="evidence" value="ECO:0007669"/>
    <property type="project" value="InterPro"/>
</dbReference>
<dbReference type="EMBL" id="CP009056">
    <property type="protein sequence ID" value="AJA45000.1"/>
    <property type="molecule type" value="Genomic_DNA"/>
</dbReference>
<keyword evidence="5" id="KW-0813">Transport</keyword>
<reference evidence="13 15" key="1">
    <citation type="journal article" date="2014" name="Appl. Environ. Microbiol.">
        <title>Gut symbionts from distinct hosts exhibit genotoxic activity via divergent colibactin biosynthetic pathways.</title>
        <authorList>
            <person name="Engel P."/>
            <person name="Vizcaino M.I."/>
            <person name="Crawford J.M."/>
        </authorList>
    </citation>
    <scope>NUCLEOTIDE SEQUENCE [LARGE SCALE GENOMIC DNA]</scope>
    <source>
        <strain evidence="13 15">PEB0191</strain>
    </source>
</reference>
<dbReference type="Proteomes" id="UP000030901">
    <property type="component" value="Chromosome"/>
</dbReference>
<protein>
    <recommendedName>
        <fullName evidence="4">Lipopolysaccharide export system permease protein LptF</fullName>
    </recommendedName>
</protein>
<evidence type="ECO:0000256" key="8">
    <source>
        <dbReference type="ARBA" id="ARBA00022692"/>
    </source>
</evidence>
<evidence type="ECO:0000256" key="9">
    <source>
        <dbReference type="ARBA" id="ARBA00022989"/>
    </source>
</evidence>
<comment type="function">
    <text evidence="1">Part of the ABC transporter complex LptBFG involved in the translocation of lipopolysaccharide (LPS) from the inner membrane to the outer membrane.</text>
</comment>
<feature type="transmembrane region" description="Helical" evidence="12">
    <location>
        <begin position="300"/>
        <end position="320"/>
    </location>
</feature>
<evidence type="ECO:0000256" key="3">
    <source>
        <dbReference type="ARBA" id="ARBA00007725"/>
    </source>
</evidence>
<keyword evidence="10 12" id="KW-0472">Membrane</keyword>
<evidence type="ECO:0000256" key="7">
    <source>
        <dbReference type="ARBA" id="ARBA00022519"/>
    </source>
</evidence>
<keyword evidence="7" id="KW-0997">Cell inner membrane</keyword>
<dbReference type="GO" id="GO:0043190">
    <property type="term" value="C:ATP-binding cassette (ABC) transporter complex"/>
    <property type="evidence" value="ECO:0007669"/>
    <property type="project" value="InterPro"/>
</dbReference>
<feature type="transmembrane region" description="Helical" evidence="12">
    <location>
        <begin position="52"/>
        <end position="76"/>
    </location>
</feature>
<evidence type="ECO:0000256" key="6">
    <source>
        <dbReference type="ARBA" id="ARBA00022475"/>
    </source>
</evidence>
<dbReference type="EMBL" id="QGLM01000013">
    <property type="protein sequence ID" value="PXY95261.1"/>
    <property type="molecule type" value="Genomic_DNA"/>
</dbReference>
<dbReference type="AlphaFoldDB" id="A0A0A7S0A5"/>
<comment type="similarity">
    <text evidence="3">Belongs to the LptF/LptG family.</text>
</comment>
<dbReference type="OrthoDB" id="9778062at2"/>
<feature type="transmembrane region" description="Helical" evidence="12">
    <location>
        <begin position="332"/>
        <end position="352"/>
    </location>
</feature>
<feature type="transmembrane region" description="Helical" evidence="12">
    <location>
        <begin position="97"/>
        <end position="120"/>
    </location>
</feature>
<evidence type="ECO:0000256" key="11">
    <source>
        <dbReference type="ARBA" id="ARBA00026081"/>
    </source>
</evidence>
<gene>
    <name evidence="14" type="primary">lptF</name>
    <name evidence="14" type="ORF">DKK76_05630</name>
    <name evidence="13" type="ORF">FPB0191_01176</name>
</gene>
<dbReference type="KEGG" id="fpp:FPB0191_01176"/>
<feature type="transmembrane region" description="Helical" evidence="12">
    <location>
        <begin position="270"/>
        <end position="288"/>
    </location>
</feature>
<evidence type="ECO:0000313" key="15">
    <source>
        <dbReference type="Proteomes" id="UP000030901"/>
    </source>
</evidence>
<proteinExistence type="inferred from homology"/>
<comment type="subcellular location">
    <subcellularLocation>
        <location evidence="2">Cell inner membrane</location>
        <topology evidence="2">Multi-pass membrane protein</topology>
    </subcellularLocation>
</comment>
<keyword evidence="8 12" id="KW-0812">Transmembrane</keyword>
<name>A0A0A7S0A5_FRIPE</name>
<dbReference type="RefSeq" id="WP_039104617.1">
    <property type="nucleotide sequence ID" value="NZ_CALYQC010000072.1"/>
</dbReference>
<dbReference type="HOGENOM" id="CLU_028799_0_2_6"/>
<sequence length="371" mass="42053">MIIRRYITKETLKTQLAILFILLMIFFSQKLIRILSNAVDGDIPANLVMPLLLLGVSDMAELILPLSLFLGILITLGRFYSNSEMVAMYACGVKKAIIYQVVILLSIITSVFTISNIVWFGPWSDIQQEQLVEHAKLNPSLAGLLAGQFQRMPQGDSVIYIGNVKNNTIENVFIATTNRSKSQRPTIILANKGQILSDESNNQIIILDNANRYEGTSNIKDFRISNFNHYQGIIKTKELKESDYKKANDVDQISLSELRQLNTPKAQAEYFWRLTLIISAPLMAFLVIPLSAANPRQGRLARVLPAILLYLIYFLLESSIKANAAKGRLDPAFWFFLVNGSYFMLAVIFNIWDSLPMRKLRYKFLPTRFAS</sequence>
<evidence type="ECO:0000256" key="2">
    <source>
        <dbReference type="ARBA" id="ARBA00004429"/>
    </source>
</evidence>